<reference evidence="1" key="2">
    <citation type="submission" date="2021-01" db="EMBL/GenBank/DDBJ databases">
        <authorList>
            <person name="Schikora-Tamarit M.A."/>
        </authorList>
    </citation>
    <scope>NUCLEOTIDE SEQUENCE</scope>
    <source>
        <strain evidence="1">NCAIM Y.01608</strain>
    </source>
</reference>
<name>A0A9P8P187_9ASCO</name>
<reference evidence="1" key="1">
    <citation type="journal article" date="2021" name="Open Biol.">
        <title>Shared evolutionary footprints suggest mitochondrial oxidative damage underlies multiple complex I losses in fungi.</title>
        <authorList>
            <person name="Schikora-Tamarit M.A."/>
            <person name="Marcet-Houben M."/>
            <person name="Nosek J."/>
            <person name="Gabaldon T."/>
        </authorList>
    </citation>
    <scope>NUCLEOTIDE SEQUENCE</scope>
    <source>
        <strain evidence="1">NCAIM Y.01608</strain>
    </source>
</reference>
<evidence type="ECO:0000313" key="1">
    <source>
        <dbReference type="EMBL" id="KAH3663265.1"/>
    </source>
</evidence>
<evidence type="ECO:0000313" key="2">
    <source>
        <dbReference type="Proteomes" id="UP000788993"/>
    </source>
</evidence>
<dbReference type="EMBL" id="JAEUBD010001266">
    <property type="protein sequence ID" value="KAH3663265.1"/>
    <property type="molecule type" value="Genomic_DNA"/>
</dbReference>
<accession>A0A9P8P187</accession>
<keyword evidence="2" id="KW-1185">Reference proteome</keyword>
<proteinExistence type="predicted"/>
<comment type="caution">
    <text evidence="1">The sequence shown here is derived from an EMBL/GenBank/DDBJ whole genome shotgun (WGS) entry which is preliminary data.</text>
</comment>
<protein>
    <submittedName>
        <fullName evidence="1">Uncharacterized protein</fullName>
    </submittedName>
</protein>
<organism evidence="1 2">
    <name type="scientific">Ogataea polymorpha</name>
    <dbReference type="NCBI Taxonomy" id="460523"/>
    <lineage>
        <taxon>Eukaryota</taxon>
        <taxon>Fungi</taxon>
        <taxon>Dikarya</taxon>
        <taxon>Ascomycota</taxon>
        <taxon>Saccharomycotina</taxon>
        <taxon>Pichiomycetes</taxon>
        <taxon>Pichiales</taxon>
        <taxon>Pichiaceae</taxon>
        <taxon>Ogataea</taxon>
    </lineage>
</organism>
<dbReference type="Proteomes" id="UP000788993">
    <property type="component" value="Unassembled WGS sequence"/>
</dbReference>
<gene>
    <name evidence="1" type="ORF">OGATHE_004841</name>
</gene>
<dbReference type="AlphaFoldDB" id="A0A9P8P187"/>
<sequence length="128" mass="13773">MLTATFCASALKQSLAIFDFDGTVMSENKSPRIAVRGISGFWNTSEWHDTSSSASASCSSSGSSSWNSLLTMILLRLFFKTCFFPLSMILDSSGRTYMRARASNGVLSAAILRLNSCDEISSVSGSEV</sequence>